<sequence length="425" mass="49041">MRYPLNGFVINRNLQSIISDIEIPLECKFSTPEEITYDSFLKSAKRPNTIDIFFAGRLTFFLADENLIDGLRFHTLAGTLEEGIRFKISKDKHSFWGSNNGTVTGEFHMDSTTGEVQSTNNYLTTEAGKDPVWDILAQFIKDKSGQVLADFPNDAKAYRYKVSPKNMDEFMEDRYKNEEINYMDTNTVATNSKPFTLSDRKFRYLFPEYYKTVRKGVLSRIFGNSSEEYVYDVECAKNNFNGADHRKYISEVIQFGTIHGAVVIEINPLRIAAYNSDLDCVVMLEFPAHFVTTYKLQKNQKLITANSFGNADKVQGDLIPGKGNGGYWQRVHPCIVDFLTDDLELLKNVKNSIEDDEWRYIYRLGLYMHRQFNSVHRDGRPGFSSGTKYEIVKMPPMSIEEWLQKCEEASKKIMEDKKDLTIHIR</sequence>
<accession>A0AAE3UIH6</accession>
<protein>
    <submittedName>
        <fullName evidence="1">Uncharacterized protein</fullName>
    </submittedName>
</protein>
<organism evidence="1 2">
    <name type="scientific">Xanthocytophaga agilis</name>
    <dbReference type="NCBI Taxonomy" id="3048010"/>
    <lineage>
        <taxon>Bacteria</taxon>
        <taxon>Pseudomonadati</taxon>
        <taxon>Bacteroidota</taxon>
        <taxon>Cytophagia</taxon>
        <taxon>Cytophagales</taxon>
        <taxon>Rhodocytophagaceae</taxon>
        <taxon>Xanthocytophaga</taxon>
    </lineage>
</organism>
<evidence type="ECO:0000313" key="2">
    <source>
        <dbReference type="Proteomes" id="UP001232063"/>
    </source>
</evidence>
<name>A0AAE3UIH6_9BACT</name>
<proteinExistence type="predicted"/>
<keyword evidence="2" id="KW-1185">Reference proteome</keyword>
<reference evidence="1" key="1">
    <citation type="submission" date="2023-05" db="EMBL/GenBank/DDBJ databases">
        <authorList>
            <person name="Zhang X."/>
        </authorList>
    </citation>
    <scope>NUCLEOTIDE SEQUENCE</scope>
    <source>
        <strain evidence="1">BD1B2-1</strain>
    </source>
</reference>
<dbReference type="AlphaFoldDB" id="A0AAE3UIH6"/>
<dbReference type="Proteomes" id="UP001232063">
    <property type="component" value="Unassembled WGS sequence"/>
</dbReference>
<evidence type="ECO:0000313" key="1">
    <source>
        <dbReference type="EMBL" id="MDJ1505396.1"/>
    </source>
</evidence>
<dbReference type="RefSeq" id="WP_314517398.1">
    <property type="nucleotide sequence ID" value="NZ_JASJOU010000016.1"/>
</dbReference>
<dbReference type="EMBL" id="JASJOU010000016">
    <property type="protein sequence ID" value="MDJ1505396.1"/>
    <property type="molecule type" value="Genomic_DNA"/>
</dbReference>
<comment type="caution">
    <text evidence="1">The sequence shown here is derived from an EMBL/GenBank/DDBJ whole genome shotgun (WGS) entry which is preliminary data.</text>
</comment>
<gene>
    <name evidence="1" type="ORF">QNI22_32370</name>
</gene>